<evidence type="ECO:0000313" key="1">
    <source>
        <dbReference type="EMBL" id="GAG40638.1"/>
    </source>
</evidence>
<organism evidence="1">
    <name type="scientific">marine sediment metagenome</name>
    <dbReference type="NCBI Taxonomy" id="412755"/>
    <lineage>
        <taxon>unclassified sequences</taxon>
        <taxon>metagenomes</taxon>
        <taxon>ecological metagenomes</taxon>
    </lineage>
</organism>
<protein>
    <submittedName>
        <fullName evidence="1">Uncharacterized protein</fullName>
    </submittedName>
</protein>
<proteinExistence type="predicted"/>
<gene>
    <name evidence="1" type="ORF">S01H1_64126</name>
</gene>
<name>X0XVP3_9ZZZZ</name>
<reference evidence="1" key="1">
    <citation type="journal article" date="2014" name="Front. Microbiol.">
        <title>High frequency of phylogenetically diverse reductive dehalogenase-homologous genes in deep subseafloor sedimentary metagenomes.</title>
        <authorList>
            <person name="Kawai M."/>
            <person name="Futagami T."/>
            <person name="Toyoda A."/>
            <person name="Takaki Y."/>
            <person name="Nishi S."/>
            <person name="Hori S."/>
            <person name="Arai W."/>
            <person name="Tsubouchi T."/>
            <person name="Morono Y."/>
            <person name="Uchiyama I."/>
            <person name="Ito T."/>
            <person name="Fujiyama A."/>
            <person name="Inagaki F."/>
            <person name="Takami H."/>
        </authorList>
    </citation>
    <scope>NUCLEOTIDE SEQUENCE</scope>
    <source>
        <strain evidence="1">Expedition CK06-06</strain>
    </source>
</reference>
<dbReference type="EMBL" id="BARS01042252">
    <property type="protein sequence ID" value="GAG40638.1"/>
    <property type="molecule type" value="Genomic_DNA"/>
</dbReference>
<dbReference type="AlphaFoldDB" id="X0XVP3"/>
<feature type="non-terminal residue" evidence="1">
    <location>
        <position position="1"/>
    </location>
</feature>
<comment type="caution">
    <text evidence="1">The sequence shown here is derived from an EMBL/GenBank/DDBJ whole genome shotgun (WGS) entry which is preliminary data.</text>
</comment>
<sequence length="160" mass="18429">SSGIEVDYTSGEITFDDTLMPQDQINVDYNFRWFDDEALNRFLLNSLQTINTFPPHSSYSLETVPSRYSPAVLYGAAKDALRQLMMCLNFQQPAQIFGGPEAAQQAFGNFETLKQNYNSDWEKLLEQKKYGPYPTSFMVVTPEYTLPGGRSRWFRYLFKG</sequence>
<accession>X0XVP3</accession>